<keyword evidence="3" id="KW-1185">Reference proteome</keyword>
<protein>
    <submittedName>
        <fullName evidence="2">Uncharacterized protein</fullName>
    </submittedName>
</protein>
<comment type="caution">
    <text evidence="2">The sequence shown here is derived from an EMBL/GenBank/DDBJ whole genome shotgun (WGS) entry which is preliminary data.</text>
</comment>
<sequence length="144" mass="15123">MHGRDPGEGLGGGAGLADHLDVALDGQQVVDAPPDHLVVVEQKYSDMSVCRHVQRVPYRMPGDPSPAPGRTTAPPAHRPYGARPAPPPRPRTAGARPVTRCRAGKNRSPLPPYAEPAARIACAGVLHGTTVRAAPHLPLPDVNN</sequence>
<dbReference type="AlphaFoldDB" id="A0A919GHL0"/>
<evidence type="ECO:0000256" key="1">
    <source>
        <dbReference type="SAM" id="MobiDB-lite"/>
    </source>
</evidence>
<accession>A0A919GHL0</accession>
<feature type="region of interest" description="Disordered" evidence="1">
    <location>
        <begin position="57"/>
        <end position="113"/>
    </location>
</feature>
<evidence type="ECO:0000313" key="2">
    <source>
        <dbReference type="EMBL" id="GHH84561.1"/>
    </source>
</evidence>
<dbReference type="Proteomes" id="UP000617734">
    <property type="component" value="Unassembled WGS sequence"/>
</dbReference>
<evidence type="ECO:0000313" key="3">
    <source>
        <dbReference type="Proteomes" id="UP000617734"/>
    </source>
</evidence>
<reference evidence="2" key="1">
    <citation type="journal article" date="2014" name="Int. J. Syst. Evol. Microbiol.">
        <title>Complete genome sequence of Corynebacterium casei LMG S-19264T (=DSM 44701T), isolated from a smear-ripened cheese.</title>
        <authorList>
            <consortium name="US DOE Joint Genome Institute (JGI-PGF)"/>
            <person name="Walter F."/>
            <person name="Albersmeier A."/>
            <person name="Kalinowski J."/>
            <person name="Ruckert C."/>
        </authorList>
    </citation>
    <scope>NUCLEOTIDE SEQUENCE</scope>
    <source>
        <strain evidence="2">JCM 4646</strain>
    </source>
</reference>
<gene>
    <name evidence="2" type="ORF">GCM10018781_74080</name>
</gene>
<dbReference type="EMBL" id="BNBO01000075">
    <property type="protein sequence ID" value="GHH84561.1"/>
    <property type="molecule type" value="Genomic_DNA"/>
</dbReference>
<organism evidence="2 3">
    <name type="scientific">Kitasatospora indigofera</name>
    <dbReference type="NCBI Taxonomy" id="67307"/>
    <lineage>
        <taxon>Bacteria</taxon>
        <taxon>Bacillati</taxon>
        <taxon>Actinomycetota</taxon>
        <taxon>Actinomycetes</taxon>
        <taxon>Kitasatosporales</taxon>
        <taxon>Streptomycetaceae</taxon>
        <taxon>Kitasatospora</taxon>
    </lineage>
</organism>
<feature type="compositionally biased region" description="Low complexity" evidence="1">
    <location>
        <begin position="73"/>
        <end position="83"/>
    </location>
</feature>
<reference evidence="2" key="2">
    <citation type="submission" date="2020-09" db="EMBL/GenBank/DDBJ databases">
        <authorList>
            <person name="Sun Q."/>
            <person name="Ohkuma M."/>
        </authorList>
    </citation>
    <scope>NUCLEOTIDE SEQUENCE</scope>
    <source>
        <strain evidence="2">JCM 4646</strain>
    </source>
</reference>
<feature type="compositionally biased region" description="Low complexity" evidence="1">
    <location>
        <begin position="91"/>
        <end position="100"/>
    </location>
</feature>
<proteinExistence type="predicted"/>
<name>A0A919GHL0_9ACTN</name>